<keyword evidence="6 9" id="KW-0472">Membrane</keyword>
<dbReference type="Proteomes" id="UP000483004">
    <property type="component" value="Unassembled WGS sequence"/>
</dbReference>
<dbReference type="GO" id="GO:0042773">
    <property type="term" value="P:ATP synthesis coupled electron transport"/>
    <property type="evidence" value="ECO:0007669"/>
    <property type="project" value="InterPro"/>
</dbReference>
<dbReference type="GO" id="GO:0005886">
    <property type="term" value="C:plasma membrane"/>
    <property type="evidence" value="ECO:0007669"/>
    <property type="project" value="UniProtKB-SubCell"/>
</dbReference>
<dbReference type="EMBL" id="WBMR01000144">
    <property type="protein sequence ID" value="KAB2370678.1"/>
    <property type="molecule type" value="Genomic_DNA"/>
</dbReference>
<dbReference type="OrthoDB" id="9768329at2"/>
<feature type="transmembrane region" description="Helical" evidence="9">
    <location>
        <begin position="37"/>
        <end position="55"/>
    </location>
</feature>
<keyword evidence="5 9" id="KW-1133">Transmembrane helix</keyword>
<feature type="transmembrane region" description="Helical" evidence="9">
    <location>
        <begin position="81"/>
        <end position="102"/>
    </location>
</feature>
<evidence type="ECO:0000256" key="4">
    <source>
        <dbReference type="ARBA" id="ARBA00022692"/>
    </source>
</evidence>
<keyword evidence="4 7" id="KW-0812">Transmembrane</keyword>
<dbReference type="PRINTS" id="PR01437">
    <property type="entry name" value="NUOXDRDTASE4"/>
</dbReference>
<evidence type="ECO:0000256" key="3">
    <source>
        <dbReference type="ARBA" id="ARBA00022475"/>
    </source>
</evidence>
<feature type="compositionally biased region" description="Basic and acidic residues" evidence="8">
    <location>
        <begin position="451"/>
        <end position="464"/>
    </location>
</feature>
<comment type="similarity">
    <text evidence="2">Belongs to the CPA3 antiporters (TC 2.A.63) subunit D family.</text>
</comment>
<dbReference type="Pfam" id="PF00361">
    <property type="entry name" value="Proton_antipo_M"/>
    <property type="match status" value="1"/>
</dbReference>
<feature type="transmembrane region" description="Helical" evidence="9">
    <location>
        <begin position="247"/>
        <end position="264"/>
    </location>
</feature>
<dbReference type="PANTHER" id="PTHR42703">
    <property type="entry name" value="NADH DEHYDROGENASE"/>
    <property type="match status" value="1"/>
</dbReference>
<reference evidence="11 12" key="1">
    <citation type="submission" date="2019-09" db="EMBL/GenBank/DDBJ databases">
        <title>Actinomadura physcomitrii sp. nov., a novel actinomycete isolated from moss [Physcomitrium sphaericum (Ludw) Fuernr].</title>
        <authorList>
            <person name="Liu C."/>
            <person name="Zhuang X."/>
        </authorList>
    </citation>
    <scope>NUCLEOTIDE SEQUENCE [LARGE SCALE GENOMIC DNA]</scope>
    <source>
        <strain evidence="11 12">CYP1-1B</strain>
    </source>
</reference>
<accession>A0A6L3VIP1</accession>
<evidence type="ECO:0000256" key="1">
    <source>
        <dbReference type="ARBA" id="ARBA00004651"/>
    </source>
</evidence>
<evidence type="ECO:0000256" key="7">
    <source>
        <dbReference type="RuleBase" id="RU000320"/>
    </source>
</evidence>
<keyword evidence="3" id="KW-1003">Cell membrane</keyword>
<dbReference type="GO" id="GO:0008137">
    <property type="term" value="F:NADH dehydrogenase (ubiquinone) activity"/>
    <property type="evidence" value="ECO:0007669"/>
    <property type="project" value="InterPro"/>
</dbReference>
<feature type="transmembrane region" description="Helical" evidence="9">
    <location>
        <begin position="6"/>
        <end position="25"/>
    </location>
</feature>
<feature type="transmembrane region" description="Helical" evidence="9">
    <location>
        <begin position="140"/>
        <end position="158"/>
    </location>
</feature>
<dbReference type="InterPro" id="IPR001750">
    <property type="entry name" value="ND/Mrp_TM"/>
</dbReference>
<feature type="domain" description="NADH:quinone oxidoreductase/Mrp antiporter transmembrane" evidence="10">
    <location>
        <begin position="134"/>
        <end position="422"/>
    </location>
</feature>
<feature type="region of interest" description="Disordered" evidence="8">
    <location>
        <begin position="442"/>
        <end position="466"/>
    </location>
</feature>
<comment type="caution">
    <text evidence="11">The sequence shown here is derived from an EMBL/GenBank/DDBJ whole genome shotgun (WGS) entry which is preliminary data.</text>
</comment>
<organism evidence="11 12">
    <name type="scientific">Actinomadura montaniterrae</name>
    <dbReference type="NCBI Taxonomy" id="1803903"/>
    <lineage>
        <taxon>Bacteria</taxon>
        <taxon>Bacillati</taxon>
        <taxon>Actinomycetota</taxon>
        <taxon>Actinomycetes</taxon>
        <taxon>Streptosporangiales</taxon>
        <taxon>Thermomonosporaceae</taxon>
        <taxon>Actinomadura</taxon>
    </lineage>
</organism>
<feature type="transmembrane region" description="Helical" evidence="9">
    <location>
        <begin position="468"/>
        <end position="489"/>
    </location>
</feature>
<evidence type="ECO:0000313" key="11">
    <source>
        <dbReference type="EMBL" id="KAB2370678.1"/>
    </source>
</evidence>
<dbReference type="InterPro" id="IPR003918">
    <property type="entry name" value="NADH_UbQ_OxRdtase"/>
</dbReference>
<evidence type="ECO:0000256" key="5">
    <source>
        <dbReference type="ARBA" id="ARBA00022989"/>
    </source>
</evidence>
<dbReference type="AlphaFoldDB" id="A0A6L3VIP1"/>
<feature type="transmembrane region" description="Helical" evidence="9">
    <location>
        <begin position="405"/>
        <end position="431"/>
    </location>
</feature>
<dbReference type="NCBIfam" id="NF009308">
    <property type="entry name" value="PRK12665.1"/>
    <property type="match status" value="1"/>
</dbReference>
<dbReference type="InterPro" id="IPR050586">
    <property type="entry name" value="CPA3_Na-H_Antiporter_D"/>
</dbReference>
<evidence type="ECO:0000256" key="8">
    <source>
        <dbReference type="SAM" id="MobiDB-lite"/>
    </source>
</evidence>
<dbReference type="PANTHER" id="PTHR42703:SF1">
    <property type="entry name" value="NA(+)_H(+) ANTIPORTER SUBUNIT D1"/>
    <property type="match status" value="1"/>
</dbReference>
<comment type="subcellular location">
    <subcellularLocation>
        <location evidence="1">Cell membrane</location>
        <topology evidence="1">Multi-pass membrane protein</topology>
    </subcellularLocation>
    <subcellularLocation>
        <location evidence="7">Membrane</location>
        <topology evidence="7">Multi-pass membrane protein</topology>
    </subcellularLocation>
</comment>
<evidence type="ECO:0000313" key="12">
    <source>
        <dbReference type="Proteomes" id="UP000483004"/>
    </source>
</evidence>
<feature type="transmembrane region" description="Helical" evidence="9">
    <location>
        <begin position="276"/>
        <end position="297"/>
    </location>
</feature>
<feature type="transmembrane region" description="Helical" evidence="9">
    <location>
        <begin position="364"/>
        <end position="385"/>
    </location>
</feature>
<proteinExistence type="inferred from homology"/>
<sequence length="524" mass="54614">MNAENALVPLPVLLPVLAAGVKILIGPRRPLLKRAISVVALAAVLAVAVALLVRADRFGPQAVRLGGWPAPVGITLVADRLSAVMLAVSSAVTLCVLVYAFGQDVAERDRDTPLSVFHPSYLLLTAGVCDAFLAGDLFNMFVGFEMMLMASYVLVTLGGTMARVRAGTTYIIVALLSSMLFLVAIAVLYAAAGTVNMAQLSWRIAELPGPVARIAEVALLAAFAVKAAVFPLSMWLPDSYPSAPTPVTAVFAGLLTKIGVYGVIRAETLLFPGDHLRRLLLVAALLSMLAGVLGAMVQIDVRRLLSFTLVSHIGYMIFGVALGSAAGLAATVFYVLHHITIQTTLFLVAGLIDRRGGATSLARLGGLARTAPLVGALFFVPAMNLGGIPPLSGFLGKLGLLRAGIAQGGALVDVLVAGAVLTSLLTLYSLVKVWNQAFWSAPPDDPPNDPRAGRRDDPRDDRPQGARAVRLPAAMVAGSTALVVLSLAYTAAGGPLYALCERAAAELLTPQTYVRAVFPSGGAT</sequence>
<feature type="transmembrane region" description="Helical" evidence="9">
    <location>
        <begin position="304"/>
        <end position="326"/>
    </location>
</feature>
<protein>
    <submittedName>
        <fullName evidence="11">Na+/H+ antiporter subunit D</fullName>
    </submittedName>
</protein>
<feature type="transmembrane region" description="Helical" evidence="9">
    <location>
        <begin position="170"/>
        <end position="191"/>
    </location>
</feature>
<evidence type="ECO:0000259" key="10">
    <source>
        <dbReference type="Pfam" id="PF00361"/>
    </source>
</evidence>
<gene>
    <name evidence="11" type="ORF">F9B16_34650</name>
</gene>
<evidence type="ECO:0000256" key="2">
    <source>
        <dbReference type="ARBA" id="ARBA00005346"/>
    </source>
</evidence>
<evidence type="ECO:0000256" key="6">
    <source>
        <dbReference type="ARBA" id="ARBA00023136"/>
    </source>
</evidence>
<name>A0A6L3VIP1_9ACTN</name>
<dbReference type="RefSeq" id="WP_151544447.1">
    <property type="nucleotide sequence ID" value="NZ_WBMR01000144.1"/>
</dbReference>
<evidence type="ECO:0000256" key="9">
    <source>
        <dbReference type="SAM" id="Phobius"/>
    </source>
</evidence>
<keyword evidence="12" id="KW-1185">Reference proteome</keyword>